<organism evidence="1 2">
    <name type="scientific">Cellulosilyticum lentocellum (strain ATCC 49066 / DSM 5427 / NCIMB 11756 / RHM5)</name>
    <name type="common">Clostridium lentocellum</name>
    <dbReference type="NCBI Taxonomy" id="642492"/>
    <lineage>
        <taxon>Bacteria</taxon>
        <taxon>Bacillati</taxon>
        <taxon>Bacillota</taxon>
        <taxon>Clostridia</taxon>
        <taxon>Lachnospirales</taxon>
        <taxon>Cellulosilyticaceae</taxon>
        <taxon>Cellulosilyticum</taxon>
    </lineage>
</organism>
<name>F2JHP9_CELLD</name>
<keyword evidence="2" id="KW-1185">Reference proteome</keyword>
<accession>F2JHP9</accession>
<reference evidence="1 2" key="1">
    <citation type="journal article" date="2011" name="J. Bacteriol.">
        <title>Complete genome sequence of the cellulose-degrading bacterium Cellulosilyticum lentocellum.</title>
        <authorList>
            <consortium name="US DOE Joint Genome Institute"/>
            <person name="Miller D.A."/>
            <person name="Suen G."/>
            <person name="Bruce D."/>
            <person name="Copeland A."/>
            <person name="Cheng J.F."/>
            <person name="Detter C."/>
            <person name="Goodwin L.A."/>
            <person name="Han C.S."/>
            <person name="Hauser L.J."/>
            <person name="Land M.L."/>
            <person name="Lapidus A."/>
            <person name="Lucas S."/>
            <person name="Meincke L."/>
            <person name="Pitluck S."/>
            <person name="Tapia R."/>
            <person name="Teshima H."/>
            <person name="Woyke T."/>
            <person name="Fox B.G."/>
            <person name="Angert E.R."/>
            <person name="Currie C.R."/>
        </authorList>
    </citation>
    <scope>NUCLEOTIDE SEQUENCE [LARGE SCALE GENOMIC DNA]</scope>
    <source>
        <strain evidence="2">ATCC 49066 / DSM 5427 / NCIMB 11756 / RHM5</strain>
    </source>
</reference>
<dbReference type="AlphaFoldDB" id="F2JHP9"/>
<evidence type="ECO:0000313" key="2">
    <source>
        <dbReference type="Proteomes" id="UP000008467"/>
    </source>
</evidence>
<protein>
    <submittedName>
        <fullName evidence="1">Uncharacterized protein</fullName>
    </submittedName>
</protein>
<gene>
    <name evidence="1" type="ordered locus">Clole_3708</name>
</gene>
<proteinExistence type="predicted"/>
<dbReference type="STRING" id="642492.Clole_3708"/>
<dbReference type="Proteomes" id="UP000008467">
    <property type="component" value="Chromosome"/>
</dbReference>
<dbReference type="KEGG" id="cle:Clole_3708"/>
<evidence type="ECO:0000313" key="1">
    <source>
        <dbReference type="EMBL" id="ADZ85391.1"/>
    </source>
</evidence>
<dbReference type="EMBL" id="CP002582">
    <property type="protein sequence ID" value="ADZ85391.1"/>
    <property type="molecule type" value="Genomic_DNA"/>
</dbReference>
<dbReference type="HOGENOM" id="CLU_194362_0_0_9"/>
<sequence>MMLGECNKLIKQEQLFDYNIYDEHEFRPNEICVRKLKHAYIVFVISERCEPMESTLEECMTEPEALESLIYRLREHNRLFHK</sequence>